<sequence length="94" mass="10383">MFQNFFMKAKEKPSGPGAFSEPHSHTAALTSSPEKEITKDLASCSDSFFRFGLRIVGRSGIVLEFFFCSRCTCLCPLDQGDLLLPEFQCIVPVA</sequence>
<dbReference type="AlphaFoldDB" id="A0AAD8K301"/>
<evidence type="ECO:0000313" key="3">
    <source>
        <dbReference type="Proteomes" id="UP001229421"/>
    </source>
</evidence>
<proteinExistence type="predicted"/>
<accession>A0AAD8K301</accession>
<name>A0AAD8K301_TARER</name>
<comment type="caution">
    <text evidence="2">The sequence shown here is derived from an EMBL/GenBank/DDBJ whole genome shotgun (WGS) entry which is preliminary data.</text>
</comment>
<evidence type="ECO:0000256" key="1">
    <source>
        <dbReference type="SAM" id="MobiDB-lite"/>
    </source>
</evidence>
<protein>
    <submittedName>
        <fullName evidence="2">Uncharacterized protein</fullName>
    </submittedName>
</protein>
<keyword evidence="3" id="KW-1185">Reference proteome</keyword>
<dbReference type="EMBL" id="JAUHHV010000008">
    <property type="protein sequence ID" value="KAK1415282.1"/>
    <property type="molecule type" value="Genomic_DNA"/>
</dbReference>
<gene>
    <name evidence="2" type="ORF">QVD17_31060</name>
</gene>
<organism evidence="2 3">
    <name type="scientific">Tagetes erecta</name>
    <name type="common">African marigold</name>
    <dbReference type="NCBI Taxonomy" id="13708"/>
    <lineage>
        <taxon>Eukaryota</taxon>
        <taxon>Viridiplantae</taxon>
        <taxon>Streptophyta</taxon>
        <taxon>Embryophyta</taxon>
        <taxon>Tracheophyta</taxon>
        <taxon>Spermatophyta</taxon>
        <taxon>Magnoliopsida</taxon>
        <taxon>eudicotyledons</taxon>
        <taxon>Gunneridae</taxon>
        <taxon>Pentapetalae</taxon>
        <taxon>asterids</taxon>
        <taxon>campanulids</taxon>
        <taxon>Asterales</taxon>
        <taxon>Asteraceae</taxon>
        <taxon>Asteroideae</taxon>
        <taxon>Heliantheae alliance</taxon>
        <taxon>Tageteae</taxon>
        <taxon>Tagetes</taxon>
    </lineage>
</organism>
<evidence type="ECO:0000313" key="2">
    <source>
        <dbReference type="EMBL" id="KAK1415282.1"/>
    </source>
</evidence>
<dbReference type="Proteomes" id="UP001229421">
    <property type="component" value="Unassembled WGS sequence"/>
</dbReference>
<reference evidence="2" key="1">
    <citation type="journal article" date="2023" name="bioRxiv">
        <title>Improved chromosome-level genome assembly for marigold (Tagetes erecta).</title>
        <authorList>
            <person name="Jiang F."/>
            <person name="Yuan L."/>
            <person name="Wang S."/>
            <person name="Wang H."/>
            <person name="Xu D."/>
            <person name="Wang A."/>
            <person name="Fan W."/>
        </authorList>
    </citation>
    <scope>NUCLEOTIDE SEQUENCE</scope>
    <source>
        <strain evidence="2">WSJ</strain>
        <tissue evidence="2">Leaf</tissue>
    </source>
</reference>
<feature type="region of interest" description="Disordered" evidence="1">
    <location>
        <begin position="1"/>
        <end position="32"/>
    </location>
</feature>